<reference evidence="1 2" key="1">
    <citation type="submission" date="2024-08" db="EMBL/GenBank/DDBJ databases">
        <title>Insights into the chromosomal genome structure of Flemingia macrophylla.</title>
        <authorList>
            <person name="Ding Y."/>
            <person name="Zhao Y."/>
            <person name="Bi W."/>
            <person name="Wu M."/>
            <person name="Zhao G."/>
            <person name="Gong Y."/>
            <person name="Li W."/>
            <person name="Zhang P."/>
        </authorList>
    </citation>
    <scope>NUCLEOTIDE SEQUENCE [LARGE SCALE GENOMIC DNA]</scope>
    <source>
        <strain evidence="1">DYQJB</strain>
        <tissue evidence="1">Leaf</tissue>
    </source>
</reference>
<keyword evidence="2" id="KW-1185">Reference proteome</keyword>
<dbReference type="EMBL" id="JBGMDY010000008">
    <property type="protein sequence ID" value="KAL2326217.1"/>
    <property type="molecule type" value="Genomic_DNA"/>
</dbReference>
<dbReference type="AlphaFoldDB" id="A0ABD1LRR5"/>
<dbReference type="Proteomes" id="UP001603857">
    <property type="component" value="Unassembled WGS sequence"/>
</dbReference>
<dbReference type="PANTHER" id="PTHR36384:SF1">
    <property type="entry name" value="SAWADEE PROTEIN"/>
    <property type="match status" value="1"/>
</dbReference>
<name>A0ABD1LRR5_9FABA</name>
<evidence type="ECO:0000313" key="1">
    <source>
        <dbReference type="EMBL" id="KAL2326217.1"/>
    </source>
</evidence>
<comment type="caution">
    <text evidence="1">The sequence shown here is derived from an EMBL/GenBank/DDBJ whole genome shotgun (WGS) entry which is preliminary data.</text>
</comment>
<accession>A0ABD1LRR5</accession>
<protein>
    <recommendedName>
        <fullName evidence="3">SAWADEE domain-containing protein</fullName>
    </recommendedName>
</protein>
<sequence>MAREEMELFSSGSVSTPKGVSHLEMVSCWSKSSNTFGGTGYFERIENENQCAWQSDVKFCRPEVICYDMEDRDLEGIKNVCMILIANIDRELRPSTVKEFLHRHTSVSASVFIFPSLSLEVYTRGAIMLHSEKQFQEMCDFLNNPNYFITSSSGRPWVILEKLVGLKKIKASIGTPLRISKVALI</sequence>
<evidence type="ECO:0000313" key="2">
    <source>
        <dbReference type="Proteomes" id="UP001603857"/>
    </source>
</evidence>
<gene>
    <name evidence="1" type="ORF">Fmac_025275</name>
</gene>
<evidence type="ECO:0008006" key="3">
    <source>
        <dbReference type="Google" id="ProtNLM"/>
    </source>
</evidence>
<dbReference type="PANTHER" id="PTHR36384">
    <property type="entry name" value="SAWADEE PROTEIN"/>
    <property type="match status" value="1"/>
</dbReference>
<proteinExistence type="predicted"/>
<organism evidence="1 2">
    <name type="scientific">Flemingia macrophylla</name>
    <dbReference type="NCBI Taxonomy" id="520843"/>
    <lineage>
        <taxon>Eukaryota</taxon>
        <taxon>Viridiplantae</taxon>
        <taxon>Streptophyta</taxon>
        <taxon>Embryophyta</taxon>
        <taxon>Tracheophyta</taxon>
        <taxon>Spermatophyta</taxon>
        <taxon>Magnoliopsida</taxon>
        <taxon>eudicotyledons</taxon>
        <taxon>Gunneridae</taxon>
        <taxon>Pentapetalae</taxon>
        <taxon>rosids</taxon>
        <taxon>fabids</taxon>
        <taxon>Fabales</taxon>
        <taxon>Fabaceae</taxon>
        <taxon>Papilionoideae</taxon>
        <taxon>50 kb inversion clade</taxon>
        <taxon>NPAAA clade</taxon>
        <taxon>indigoferoid/millettioid clade</taxon>
        <taxon>Phaseoleae</taxon>
        <taxon>Flemingia</taxon>
    </lineage>
</organism>